<organism evidence="7 8">
    <name type="scientific">Kibdelosporangium persicum</name>
    <dbReference type="NCBI Taxonomy" id="2698649"/>
    <lineage>
        <taxon>Bacteria</taxon>
        <taxon>Bacillati</taxon>
        <taxon>Actinomycetota</taxon>
        <taxon>Actinomycetes</taxon>
        <taxon>Pseudonocardiales</taxon>
        <taxon>Pseudonocardiaceae</taxon>
        <taxon>Kibdelosporangium</taxon>
    </lineage>
</organism>
<dbReference type="InterPro" id="IPR050109">
    <property type="entry name" value="HTH-type_TetR-like_transc_reg"/>
</dbReference>
<proteinExistence type="predicted"/>
<sequence>MSTEARPRTQRERRARTRAALLDATIDCLVDLGYSGTTVQEICRRAGLSRGAQQHHFTTKAELMAAAVEHLAGRLRDEVRGTLTAPQGPRRIGEAIDLLWRGFSGKLSTAALELWVAARTDEELRRSMLPVDRALGRSTLEIYREAAGADLPAERLETLYWLTVNVTRGLALDAMIGGDPARRAHLLDEWKAIATSVALEAGRPGPRSGRPAPWKDIPAPGL</sequence>
<feature type="DNA-binding region" description="H-T-H motif" evidence="4">
    <location>
        <begin position="38"/>
        <end position="57"/>
    </location>
</feature>
<evidence type="ECO:0000259" key="6">
    <source>
        <dbReference type="PROSITE" id="PS50977"/>
    </source>
</evidence>
<evidence type="ECO:0000256" key="5">
    <source>
        <dbReference type="SAM" id="MobiDB-lite"/>
    </source>
</evidence>
<dbReference type="Proteomes" id="UP000763557">
    <property type="component" value="Unassembled WGS sequence"/>
</dbReference>
<keyword evidence="3" id="KW-0804">Transcription</keyword>
<evidence type="ECO:0000256" key="3">
    <source>
        <dbReference type="ARBA" id="ARBA00023163"/>
    </source>
</evidence>
<protein>
    <submittedName>
        <fullName evidence="7">HTH-type transcriptional regulator BetI</fullName>
    </submittedName>
</protein>
<evidence type="ECO:0000256" key="4">
    <source>
        <dbReference type="PROSITE-ProRule" id="PRU00335"/>
    </source>
</evidence>
<dbReference type="PRINTS" id="PR00455">
    <property type="entry name" value="HTHTETR"/>
</dbReference>
<keyword evidence="2 4" id="KW-0238">DNA-binding</keyword>
<dbReference type="InterPro" id="IPR001647">
    <property type="entry name" value="HTH_TetR"/>
</dbReference>
<dbReference type="EMBL" id="JAAATY010000001">
    <property type="protein sequence ID" value="NRN63447.1"/>
    <property type="molecule type" value="Genomic_DNA"/>
</dbReference>
<feature type="domain" description="HTH tetR-type" evidence="6">
    <location>
        <begin position="15"/>
        <end position="75"/>
    </location>
</feature>
<dbReference type="Gene3D" id="1.10.357.10">
    <property type="entry name" value="Tetracycline Repressor, domain 2"/>
    <property type="match status" value="1"/>
</dbReference>
<reference evidence="7 8" key="1">
    <citation type="submission" date="2020-01" db="EMBL/GenBank/DDBJ databases">
        <title>Kibdelosporangium persica a novel Actinomycetes from a hot desert in Iran.</title>
        <authorList>
            <person name="Safaei N."/>
            <person name="Zaburannyi N."/>
            <person name="Mueller R."/>
            <person name="Wink J."/>
        </authorList>
    </citation>
    <scope>NUCLEOTIDE SEQUENCE [LARGE SCALE GENOMIC DNA]</scope>
    <source>
        <strain evidence="7 8">4NS15</strain>
    </source>
</reference>
<accession>A0ABX2EWT3</accession>
<keyword evidence="8" id="KW-1185">Reference proteome</keyword>
<name>A0ABX2EWT3_9PSEU</name>
<keyword evidence="1" id="KW-0805">Transcription regulation</keyword>
<dbReference type="RefSeq" id="WP_173124152.1">
    <property type="nucleotide sequence ID" value="NZ_CBCSGW010000008.1"/>
</dbReference>
<dbReference type="Pfam" id="PF00440">
    <property type="entry name" value="TetR_N"/>
    <property type="match status" value="1"/>
</dbReference>
<feature type="region of interest" description="Disordered" evidence="5">
    <location>
        <begin position="201"/>
        <end position="222"/>
    </location>
</feature>
<evidence type="ECO:0000313" key="8">
    <source>
        <dbReference type="Proteomes" id="UP000763557"/>
    </source>
</evidence>
<comment type="caution">
    <text evidence="7">The sequence shown here is derived from an EMBL/GenBank/DDBJ whole genome shotgun (WGS) entry which is preliminary data.</text>
</comment>
<dbReference type="SUPFAM" id="SSF46689">
    <property type="entry name" value="Homeodomain-like"/>
    <property type="match status" value="1"/>
</dbReference>
<evidence type="ECO:0000256" key="2">
    <source>
        <dbReference type="ARBA" id="ARBA00023125"/>
    </source>
</evidence>
<dbReference type="PANTHER" id="PTHR30055:SF234">
    <property type="entry name" value="HTH-TYPE TRANSCRIPTIONAL REGULATOR BETI"/>
    <property type="match status" value="1"/>
</dbReference>
<evidence type="ECO:0000313" key="7">
    <source>
        <dbReference type="EMBL" id="NRN63447.1"/>
    </source>
</evidence>
<dbReference type="PROSITE" id="PS50977">
    <property type="entry name" value="HTH_TETR_2"/>
    <property type="match status" value="1"/>
</dbReference>
<gene>
    <name evidence="7" type="ORF">GC106_6480</name>
</gene>
<dbReference type="PANTHER" id="PTHR30055">
    <property type="entry name" value="HTH-TYPE TRANSCRIPTIONAL REGULATOR RUTR"/>
    <property type="match status" value="1"/>
</dbReference>
<dbReference type="InterPro" id="IPR009057">
    <property type="entry name" value="Homeodomain-like_sf"/>
</dbReference>
<evidence type="ECO:0000256" key="1">
    <source>
        <dbReference type="ARBA" id="ARBA00023015"/>
    </source>
</evidence>
<feature type="compositionally biased region" description="Low complexity" evidence="5">
    <location>
        <begin position="202"/>
        <end position="211"/>
    </location>
</feature>